<evidence type="ECO:0000313" key="4">
    <source>
        <dbReference type="EMBL" id="MFC3443947.1"/>
    </source>
</evidence>
<keyword evidence="2" id="KW-1133">Transmembrane helix</keyword>
<dbReference type="InterPro" id="IPR034122">
    <property type="entry name" value="Retropepsin-like_bacterial"/>
</dbReference>
<sequence length="212" mass="23091">MTPALRWRGPVEISANPEWQQMAIYAVAVAFVLIILFNIPFIGRILRTLFSIGLLALCLFFLFQQAPFDPTLSRIRARLGLDDQRVTGKDVRIAMSPDGHFWARVSINGVERRMLIDSGATISAISEETATQANVVKGTSLVPVILQTANGAVRAETGSIDRLAVGSIQARNLKTVISPALGPVDILGMNFLSQLASWRVEGRILILVPTSP</sequence>
<feature type="transmembrane region" description="Helical" evidence="2">
    <location>
        <begin position="22"/>
        <end position="42"/>
    </location>
</feature>
<dbReference type="GO" id="GO:0006508">
    <property type="term" value="P:proteolysis"/>
    <property type="evidence" value="ECO:0007669"/>
    <property type="project" value="UniProtKB-KW"/>
</dbReference>
<dbReference type="Gene3D" id="2.40.70.10">
    <property type="entry name" value="Acid Proteases"/>
    <property type="match status" value="1"/>
</dbReference>
<organism evidence="4 5">
    <name type="scientific">Sphingobium rhizovicinum</name>
    <dbReference type="NCBI Taxonomy" id="432308"/>
    <lineage>
        <taxon>Bacteria</taxon>
        <taxon>Pseudomonadati</taxon>
        <taxon>Pseudomonadota</taxon>
        <taxon>Alphaproteobacteria</taxon>
        <taxon>Sphingomonadales</taxon>
        <taxon>Sphingomonadaceae</taxon>
        <taxon>Sphingobium</taxon>
    </lineage>
</organism>
<dbReference type="CDD" id="cd05483">
    <property type="entry name" value="retropepsin_like_bacteria"/>
    <property type="match status" value="1"/>
</dbReference>
<dbReference type="PROSITE" id="PS00141">
    <property type="entry name" value="ASP_PROTEASE"/>
    <property type="match status" value="1"/>
</dbReference>
<keyword evidence="2" id="KW-0472">Membrane</keyword>
<comment type="caution">
    <text evidence="4">The sequence shown here is derived from an EMBL/GenBank/DDBJ whole genome shotgun (WGS) entry which is preliminary data.</text>
</comment>
<evidence type="ECO:0000259" key="3">
    <source>
        <dbReference type="PROSITE" id="PS50175"/>
    </source>
</evidence>
<feature type="domain" description="Peptidase A2" evidence="3">
    <location>
        <begin position="112"/>
        <end position="191"/>
    </location>
</feature>
<keyword evidence="1" id="KW-0378">Hydrolase</keyword>
<dbReference type="InterPro" id="IPR021109">
    <property type="entry name" value="Peptidase_aspartic_dom_sf"/>
</dbReference>
<dbReference type="Proteomes" id="UP001595681">
    <property type="component" value="Unassembled WGS sequence"/>
</dbReference>
<evidence type="ECO:0000256" key="2">
    <source>
        <dbReference type="SAM" id="Phobius"/>
    </source>
</evidence>
<protein>
    <submittedName>
        <fullName evidence="4">TIGR02281 family clan AA aspartic protease</fullName>
    </submittedName>
</protein>
<evidence type="ECO:0000313" key="5">
    <source>
        <dbReference type="Proteomes" id="UP001595681"/>
    </source>
</evidence>
<feature type="transmembrane region" description="Helical" evidence="2">
    <location>
        <begin position="49"/>
        <end position="68"/>
    </location>
</feature>
<dbReference type="GO" id="GO:0008233">
    <property type="term" value="F:peptidase activity"/>
    <property type="evidence" value="ECO:0007669"/>
    <property type="project" value="UniProtKB-KW"/>
</dbReference>
<dbReference type="RefSeq" id="WP_380798863.1">
    <property type="nucleotide sequence ID" value="NZ_JBHRVU010000005.1"/>
</dbReference>
<keyword evidence="4" id="KW-0645">Protease</keyword>
<accession>A0ABV7NM79</accession>
<reference evidence="5" key="1">
    <citation type="journal article" date="2019" name="Int. J. Syst. Evol. Microbiol.">
        <title>The Global Catalogue of Microorganisms (GCM) 10K type strain sequencing project: providing services to taxonomists for standard genome sequencing and annotation.</title>
        <authorList>
            <consortium name="The Broad Institute Genomics Platform"/>
            <consortium name="The Broad Institute Genome Sequencing Center for Infectious Disease"/>
            <person name="Wu L."/>
            <person name="Ma J."/>
        </authorList>
    </citation>
    <scope>NUCLEOTIDE SEQUENCE [LARGE SCALE GENOMIC DNA]</scope>
    <source>
        <strain evidence="5">CCM 7491</strain>
    </source>
</reference>
<dbReference type="InterPro" id="IPR001969">
    <property type="entry name" value="Aspartic_peptidase_AS"/>
</dbReference>
<evidence type="ECO:0000256" key="1">
    <source>
        <dbReference type="ARBA" id="ARBA00022801"/>
    </source>
</evidence>
<keyword evidence="5" id="KW-1185">Reference proteome</keyword>
<name>A0ABV7NM79_9SPHN</name>
<dbReference type="InterPro" id="IPR001995">
    <property type="entry name" value="Peptidase_A2_cat"/>
</dbReference>
<keyword evidence="2" id="KW-0812">Transmembrane</keyword>
<dbReference type="InterPro" id="IPR011969">
    <property type="entry name" value="Clan_AA_Asp_peptidase_C"/>
</dbReference>
<gene>
    <name evidence="4" type="ORF">ACFOKF_22625</name>
</gene>
<proteinExistence type="predicted"/>
<dbReference type="Pfam" id="PF13975">
    <property type="entry name" value="gag-asp_proteas"/>
    <property type="match status" value="1"/>
</dbReference>
<dbReference type="NCBIfam" id="TIGR02281">
    <property type="entry name" value="clan_AA_DTGA"/>
    <property type="match status" value="1"/>
</dbReference>
<dbReference type="PROSITE" id="PS50175">
    <property type="entry name" value="ASP_PROT_RETROV"/>
    <property type="match status" value="1"/>
</dbReference>
<dbReference type="SUPFAM" id="SSF50630">
    <property type="entry name" value="Acid proteases"/>
    <property type="match status" value="1"/>
</dbReference>
<dbReference type="EMBL" id="JBHRVU010000005">
    <property type="protein sequence ID" value="MFC3443947.1"/>
    <property type="molecule type" value="Genomic_DNA"/>
</dbReference>